<gene>
    <name evidence="1" type="ORF">SAMN05216276_1001311</name>
</gene>
<dbReference type="EMBL" id="FZOD01000001">
    <property type="protein sequence ID" value="SNR93482.1"/>
    <property type="molecule type" value="Genomic_DNA"/>
</dbReference>
<dbReference type="AlphaFoldDB" id="A0A239ADM4"/>
<name>A0A239ADM4_9ACTN</name>
<dbReference type="Proteomes" id="UP000198282">
    <property type="component" value="Unassembled WGS sequence"/>
</dbReference>
<dbReference type="InterPro" id="IPR045428">
    <property type="entry name" value="EACC1"/>
</dbReference>
<reference evidence="1 2" key="1">
    <citation type="submission" date="2017-06" db="EMBL/GenBank/DDBJ databases">
        <authorList>
            <person name="Kim H.J."/>
            <person name="Triplett B.A."/>
        </authorList>
    </citation>
    <scope>NUCLEOTIDE SEQUENCE [LARGE SCALE GENOMIC DNA]</scope>
    <source>
        <strain evidence="1 2">CGMCC 4.2132</strain>
    </source>
</reference>
<keyword evidence="2" id="KW-1185">Reference proteome</keyword>
<protein>
    <submittedName>
        <fullName evidence="1">Uncharacterized protein</fullName>
    </submittedName>
</protein>
<accession>A0A239ADM4</accession>
<dbReference type="Pfam" id="PF19953">
    <property type="entry name" value="EACC1"/>
    <property type="match status" value="1"/>
</dbReference>
<evidence type="ECO:0000313" key="1">
    <source>
        <dbReference type="EMBL" id="SNR93482.1"/>
    </source>
</evidence>
<sequence length="115" mass="12639">MSISIQFDGSGSEQELRSLHGWLLDDPDVRRHAKVLLSGAPPSDGEMGSALEVIKLITDGGFQTLTLALAYVSWRSTRPAKPHVTIERDGTKIVLSDDDPEAIEKIVRMLESDRP</sequence>
<evidence type="ECO:0000313" key="2">
    <source>
        <dbReference type="Proteomes" id="UP000198282"/>
    </source>
</evidence>
<organism evidence="1 2">
    <name type="scientific">Streptosporangium subroseum</name>
    <dbReference type="NCBI Taxonomy" id="106412"/>
    <lineage>
        <taxon>Bacteria</taxon>
        <taxon>Bacillati</taxon>
        <taxon>Actinomycetota</taxon>
        <taxon>Actinomycetes</taxon>
        <taxon>Streptosporangiales</taxon>
        <taxon>Streptosporangiaceae</taxon>
        <taxon>Streptosporangium</taxon>
    </lineage>
</organism>
<proteinExistence type="predicted"/>